<organism evidence="4 5">
    <name type="scientific">Cyanidiococcus yangmingshanensis</name>
    <dbReference type="NCBI Taxonomy" id="2690220"/>
    <lineage>
        <taxon>Eukaryota</taxon>
        <taxon>Rhodophyta</taxon>
        <taxon>Bangiophyceae</taxon>
        <taxon>Cyanidiales</taxon>
        <taxon>Cyanidiaceae</taxon>
        <taxon>Cyanidiococcus</taxon>
    </lineage>
</organism>
<comment type="caution">
    <text evidence="4">The sequence shown here is derived from an EMBL/GenBank/DDBJ whole genome shotgun (WGS) entry which is preliminary data.</text>
</comment>
<reference evidence="4 5" key="1">
    <citation type="journal article" date="2020" name="J. Phycol.">
        <title>Comparative genome analysis reveals Cyanidiococcus gen. nov., a new extremophilic red algal genus sister to Cyanidioschyzon (Cyanidioschyzonaceae, Rhodophyta).</title>
        <authorList>
            <person name="Liu S.-L."/>
            <person name="Chiang Y.-R."/>
            <person name="Yoon H.S."/>
            <person name="Fu H.-Y."/>
        </authorList>
    </citation>
    <scope>NUCLEOTIDE SEQUENCE [LARGE SCALE GENOMIC DNA]</scope>
    <source>
        <strain evidence="4 5">THAL066</strain>
    </source>
</reference>
<feature type="compositionally biased region" description="Low complexity" evidence="2">
    <location>
        <begin position="303"/>
        <end position="314"/>
    </location>
</feature>
<dbReference type="GO" id="GO:0006412">
    <property type="term" value="P:translation"/>
    <property type="evidence" value="ECO:0007669"/>
    <property type="project" value="TreeGrafter"/>
</dbReference>
<dbReference type="GO" id="GO:0003729">
    <property type="term" value="F:mRNA binding"/>
    <property type="evidence" value="ECO:0007669"/>
    <property type="project" value="UniProtKB-ARBA"/>
</dbReference>
<dbReference type="EMBL" id="VWRR01000003">
    <property type="protein sequence ID" value="KAF6004603.1"/>
    <property type="molecule type" value="Genomic_DNA"/>
</dbReference>
<name>A0A7J7INA7_9RHOD</name>
<dbReference type="GO" id="GO:0005737">
    <property type="term" value="C:cytoplasm"/>
    <property type="evidence" value="ECO:0007669"/>
    <property type="project" value="UniProtKB-ARBA"/>
</dbReference>
<dbReference type="GO" id="GO:0003735">
    <property type="term" value="F:structural constituent of ribosome"/>
    <property type="evidence" value="ECO:0007669"/>
    <property type="project" value="TreeGrafter"/>
</dbReference>
<dbReference type="Proteomes" id="UP000530660">
    <property type="component" value="Unassembled WGS sequence"/>
</dbReference>
<dbReference type="FunFam" id="2.40.50.140:FF:000051">
    <property type="entry name" value="RNA-binding transcriptional accessory protein"/>
    <property type="match status" value="2"/>
</dbReference>
<dbReference type="OrthoDB" id="412781at2759"/>
<dbReference type="PROSITE" id="PS50126">
    <property type="entry name" value="S1"/>
    <property type="match status" value="2"/>
</dbReference>
<proteinExistence type="predicted"/>
<evidence type="ECO:0000256" key="2">
    <source>
        <dbReference type="SAM" id="MobiDB-lite"/>
    </source>
</evidence>
<feature type="compositionally biased region" description="Low complexity" evidence="2">
    <location>
        <begin position="98"/>
        <end position="111"/>
    </location>
</feature>
<feature type="compositionally biased region" description="Basic residues" evidence="2">
    <location>
        <begin position="143"/>
        <end position="156"/>
    </location>
</feature>
<feature type="compositionally biased region" description="Basic and acidic residues" evidence="2">
    <location>
        <begin position="112"/>
        <end position="125"/>
    </location>
</feature>
<accession>A0A7J7INA7</accession>
<dbReference type="InterPro" id="IPR035104">
    <property type="entry name" value="Ribosomal_protein_S1-like"/>
</dbReference>
<evidence type="ECO:0000313" key="4">
    <source>
        <dbReference type="EMBL" id="KAF6004603.1"/>
    </source>
</evidence>
<gene>
    <name evidence="4" type="ORF">F1559_004657</name>
</gene>
<feature type="region of interest" description="Disordered" evidence="2">
    <location>
        <begin position="52"/>
        <end position="160"/>
    </location>
</feature>
<evidence type="ECO:0000313" key="5">
    <source>
        <dbReference type="Proteomes" id="UP000530660"/>
    </source>
</evidence>
<dbReference type="AlphaFoldDB" id="A0A7J7INA7"/>
<dbReference type="PRINTS" id="PR00681">
    <property type="entry name" value="RIBOSOMALS1"/>
</dbReference>
<dbReference type="InterPro" id="IPR012340">
    <property type="entry name" value="NA-bd_OB-fold"/>
</dbReference>
<protein>
    <recommendedName>
        <fullName evidence="3">S1 motif domain-containing protein</fullName>
    </recommendedName>
</protein>
<dbReference type="Pfam" id="PF00575">
    <property type="entry name" value="S1"/>
    <property type="match status" value="2"/>
</dbReference>
<sequence length="460" mass="49648">MLAFLVSGGGFIRSEVPLLRGRSSQRPRWRCANLRVTHGALARPLLFMTAPDDASAAGGEQGTSEPEAIQAGGVEAAASETTVSTTSKPRRAPRTAARRSAPEATDAPSSETESRTRQETQRTEAGDEEPADSAEGGDATPRRGSRGGRGGRRGQRLPKLPLSEVQVGSLLKGRVRSILPYGAFVDIGTITDGLLHVSQMSLEYVRDINEIMKVGDEINVRVIGVDMEKKEFSLSLLPEGAEQERQEMAMAARERRRAQTNEESPSQGVSVARRNESKRQQMLKEAASLLSDDGSGANTPEPTTSTSGAGAATSEDAVPGAKRDAAQKRDALKQWYESTPAAKDSKLFITGKVVSIEDYGAFVSVGAPTDGLVHISEIAKEHVTKVTDRLNLGDEVQVRIIGVDLRRGRISLSMKPYEDRPARSANTGEKRTFHQPAFKTTMELAFERVRDQLVAAGLMK</sequence>
<keyword evidence="5" id="KW-1185">Reference proteome</keyword>
<feature type="domain" description="S1 motif" evidence="3">
    <location>
        <begin position="168"/>
        <end position="237"/>
    </location>
</feature>
<dbReference type="InterPro" id="IPR003029">
    <property type="entry name" value="S1_domain"/>
</dbReference>
<dbReference type="Gene3D" id="2.40.50.140">
    <property type="entry name" value="Nucleic acid-binding proteins"/>
    <property type="match status" value="2"/>
</dbReference>
<dbReference type="PANTHER" id="PTHR10724">
    <property type="entry name" value="30S RIBOSOMAL PROTEIN S1"/>
    <property type="match status" value="1"/>
</dbReference>
<dbReference type="PANTHER" id="PTHR10724:SF10">
    <property type="entry name" value="S1 RNA-BINDING DOMAIN-CONTAINING PROTEIN 1"/>
    <property type="match status" value="1"/>
</dbReference>
<comment type="function">
    <text evidence="1">Associates with the EF-Tu.GDP complex and induces the exchange of GDP to GTP. It remains bound to the aminoacyl-tRNA.EF-Tu.GTP complex up to the GTP hydrolysis stage on the ribosome.</text>
</comment>
<dbReference type="SMART" id="SM00316">
    <property type="entry name" value="S1"/>
    <property type="match status" value="2"/>
</dbReference>
<evidence type="ECO:0000259" key="3">
    <source>
        <dbReference type="PROSITE" id="PS50126"/>
    </source>
</evidence>
<feature type="compositionally biased region" description="Basic residues" evidence="2">
    <location>
        <begin position="88"/>
        <end position="97"/>
    </location>
</feature>
<dbReference type="InterPro" id="IPR050437">
    <property type="entry name" value="Ribos_protein_bS1-like"/>
</dbReference>
<evidence type="ECO:0000256" key="1">
    <source>
        <dbReference type="ARBA" id="ARBA00025453"/>
    </source>
</evidence>
<feature type="region of interest" description="Disordered" evidence="2">
    <location>
        <begin position="254"/>
        <end position="326"/>
    </location>
</feature>
<feature type="compositionally biased region" description="Low complexity" evidence="2">
    <location>
        <begin position="74"/>
        <end position="87"/>
    </location>
</feature>
<feature type="domain" description="S1 motif" evidence="3">
    <location>
        <begin position="346"/>
        <end position="415"/>
    </location>
</feature>
<dbReference type="SUPFAM" id="SSF50249">
    <property type="entry name" value="Nucleic acid-binding proteins"/>
    <property type="match status" value="2"/>
</dbReference>